<feature type="compositionally biased region" description="Low complexity" evidence="1">
    <location>
        <begin position="129"/>
        <end position="162"/>
    </location>
</feature>
<accession>A0AAW0TJP3</accession>
<organism evidence="3 4">
    <name type="scientific">Scylla paramamosain</name>
    <name type="common">Mud crab</name>
    <dbReference type="NCBI Taxonomy" id="85552"/>
    <lineage>
        <taxon>Eukaryota</taxon>
        <taxon>Metazoa</taxon>
        <taxon>Ecdysozoa</taxon>
        <taxon>Arthropoda</taxon>
        <taxon>Crustacea</taxon>
        <taxon>Multicrustacea</taxon>
        <taxon>Malacostraca</taxon>
        <taxon>Eumalacostraca</taxon>
        <taxon>Eucarida</taxon>
        <taxon>Decapoda</taxon>
        <taxon>Pleocyemata</taxon>
        <taxon>Brachyura</taxon>
        <taxon>Eubrachyura</taxon>
        <taxon>Portunoidea</taxon>
        <taxon>Portunidae</taxon>
        <taxon>Portuninae</taxon>
        <taxon>Scylla</taxon>
    </lineage>
</organism>
<gene>
    <name evidence="3" type="ORF">O3P69_018128</name>
</gene>
<evidence type="ECO:0000256" key="2">
    <source>
        <dbReference type="SAM" id="Phobius"/>
    </source>
</evidence>
<feature type="transmembrane region" description="Helical" evidence="2">
    <location>
        <begin position="70"/>
        <end position="92"/>
    </location>
</feature>
<evidence type="ECO:0000313" key="4">
    <source>
        <dbReference type="Proteomes" id="UP001487740"/>
    </source>
</evidence>
<keyword evidence="2" id="KW-0812">Transmembrane</keyword>
<dbReference type="Proteomes" id="UP001487740">
    <property type="component" value="Unassembled WGS sequence"/>
</dbReference>
<sequence>MVRCIRMQWFVLLILILSWACAISLTFAGIYILFAHSQAQEVHMYINGQVKKVMVQRDVQQSWWTVMDGVLMLIGSCIFNGILLTSMLVCLVRERRRRRLEHRQSVANQQEPPPDYSTVMKEETPPPTYSSLDLDSTTTSTSPSPSPSPSLSSRANSLSPLSETVQETTE</sequence>
<reference evidence="3 4" key="1">
    <citation type="submission" date="2023-03" db="EMBL/GenBank/DDBJ databases">
        <title>High-quality genome of Scylla paramamosain provides insights in environmental adaptation.</title>
        <authorList>
            <person name="Zhang L."/>
        </authorList>
    </citation>
    <scope>NUCLEOTIDE SEQUENCE [LARGE SCALE GENOMIC DNA]</scope>
    <source>
        <strain evidence="3">LZ_2023a</strain>
        <tissue evidence="3">Muscle</tissue>
    </source>
</reference>
<protein>
    <submittedName>
        <fullName evidence="3">Uncharacterized protein</fullName>
    </submittedName>
</protein>
<feature type="transmembrane region" description="Helical" evidence="2">
    <location>
        <begin position="9"/>
        <end position="34"/>
    </location>
</feature>
<evidence type="ECO:0000313" key="3">
    <source>
        <dbReference type="EMBL" id="KAK8387333.1"/>
    </source>
</evidence>
<keyword evidence="2" id="KW-0472">Membrane</keyword>
<evidence type="ECO:0000256" key="1">
    <source>
        <dbReference type="SAM" id="MobiDB-lite"/>
    </source>
</evidence>
<name>A0AAW0TJP3_SCYPA</name>
<keyword evidence="4" id="KW-1185">Reference proteome</keyword>
<keyword evidence="2" id="KW-1133">Transmembrane helix</keyword>
<dbReference type="Gene3D" id="1.20.1070.10">
    <property type="entry name" value="Rhodopsin 7-helix transmembrane proteins"/>
    <property type="match status" value="1"/>
</dbReference>
<dbReference type="EMBL" id="JARAKH010000030">
    <property type="protein sequence ID" value="KAK8387333.1"/>
    <property type="molecule type" value="Genomic_DNA"/>
</dbReference>
<comment type="caution">
    <text evidence="3">The sequence shown here is derived from an EMBL/GenBank/DDBJ whole genome shotgun (WGS) entry which is preliminary data.</text>
</comment>
<feature type="region of interest" description="Disordered" evidence="1">
    <location>
        <begin position="101"/>
        <end position="170"/>
    </location>
</feature>
<dbReference type="AlphaFoldDB" id="A0AAW0TJP3"/>
<proteinExistence type="predicted"/>